<reference evidence="2 3" key="1">
    <citation type="journal article" date="2020" name="Microb. Genom.">
        <title>Genetic diversity of clinical and environmental Mucorales isolates obtained from an investigation of mucormycosis cases among solid organ transplant recipients.</title>
        <authorList>
            <person name="Nguyen M.H."/>
            <person name="Kaul D."/>
            <person name="Muto C."/>
            <person name="Cheng S.J."/>
            <person name="Richter R.A."/>
            <person name="Bruno V.M."/>
            <person name="Liu G."/>
            <person name="Beyhan S."/>
            <person name="Sundermann A.J."/>
            <person name="Mounaud S."/>
            <person name="Pasculle A.W."/>
            <person name="Nierman W.C."/>
            <person name="Driscoll E."/>
            <person name="Cumbie R."/>
            <person name="Clancy C.J."/>
            <person name="Dupont C.L."/>
        </authorList>
    </citation>
    <scope>NUCLEOTIDE SEQUENCE [LARGE SCALE GENOMIC DNA]</scope>
    <source>
        <strain evidence="2 3">GL24</strain>
    </source>
</reference>
<comment type="caution">
    <text evidence="2">The sequence shown here is derived from an EMBL/GenBank/DDBJ whole genome shotgun (WGS) entry which is preliminary data.</text>
</comment>
<evidence type="ECO:0000256" key="1">
    <source>
        <dbReference type="SAM" id="MobiDB-lite"/>
    </source>
</evidence>
<feature type="region of interest" description="Disordered" evidence="1">
    <location>
        <begin position="39"/>
        <end position="74"/>
    </location>
</feature>
<dbReference type="Proteomes" id="UP000740926">
    <property type="component" value="Unassembled WGS sequence"/>
</dbReference>
<protein>
    <submittedName>
        <fullName evidence="2">Uncharacterized protein</fullName>
    </submittedName>
</protein>
<accession>A0A9P6XMI3</accession>
<name>A0A9P6XMI3_9FUNG</name>
<keyword evidence="3" id="KW-1185">Reference proteome</keyword>
<dbReference type="EMBL" id="JAANIU010017173">
    <property type="protein sequence ID" value="KAG1527238.1"/>
    <property type="molecule type" value="Genomic_DNA"/>
</dbReference>
<gene>
    <name evidence="2" type="ORF">G6F50_018327</name>
</gene>
<evidence type="ECO:0000313" key="2">
    <source>
        <dbReference type="EMBL" id="KAG1527238.1"/>
    </source>
</evidence>
<evidence type="ECO:0000313" key="3">
    <source>
        <dbReference type="Proteomes" id="UP000740926"/>
    </source>
</evidence>
<dbReference type="AlphaFoldDB" id="A0A9P6XMI3"/>
<sequence length="91" mass="9693">MPSVPPSSSADSTNHSLAMKASPCCWASLSVWFSRRPRSLPSETLPAWPDTLGSASSASVRRSRSTGTFTPAWASNGRVLPPCWSSSALNR</sequence>
<proteinExistence type="predicted"/>
<organism evidence="2 3">
    <name type="scientific">Rhizopus delemar</name>
    <dbReference type="NCBI Taxonomy" id="936053"/>
    <lineage>
        <taxon>Eukaryota</taxon>
        <taxon>Fungi</taxon>
        <taxon>Fungi incertae sedis</taxon>
        <taxon>Mucoromycota</taxon>
        <taxon>Mucoromycotina</taxon>
        <taxon>Mucoromycetes</taxon>
        <taxon>Mucorales</taxon>
        <taxon>Mucorineae</taxon>
        <taxon>Rhizopodaceae</taxon>
        <taxon>Rhizopus</taxon>
    </lineage>
</organism>